<keyword evidence="2" id="KW-0611">Plant defense</keyword>
<comment type="caution">
    <text evidence="3">The sequence shown here is derived from an EMBL/GenBank/DDBJ whole genome shotgun (WGS) entry which is preliminary data.</text>
</comment>
<reference evidence="3 4" key="1">
    <citation type="journal article" date="2024" name="G3 (Bethesda)">
        <title>Genome assembly of Hibiscus sabdariffa L. provides insights into metabolisms of medicinal natural products.</title>
        <authorList>
            <person name="Kim T."/>
        </authorList>
    </citation>
    <scope>NUCLEOTIDE SEQUENCE [LARGE SCALE GENOMIC DNA]</scope>
    <source>
        <strain evidence="3">TK-2024</strain>
        <tissue evidence="3">Old leaves</tissue>
    </source>
</reference>
<organism evidence="3 4">
    <name type="scientific">Hibiscus sabdariffa</name>
    <name type="common">roselle</name>
    <dbReference type="NCBI Taxonomy" id="183260"/>
    <lineage>
        <taxon>Eukaryota</taxon>
        <taxon>Viridiplantae</taxon>
        <taxon>Streptophyta</taxon>
        <taxon>Embryophyta</taxon>
        <taxon>Tracheophyta</taxon>
        <taxon>Spermatophyta</taxon>
        <taxon>Magnoliopsida</taxon>
        <taxon>eudicotyledons</taxon>
        <taxon>Gunneridae</taxon>
        <taxon>Pentapetalae</taxon>
        <taxon>rosids</taxon>
        <taxon>malvids</taxon>
        <taxon>Malvales</taxon>
        <taxon>Malvaceae</taxon>
        <taxon>Malvoideae</taxon>
        <taxon>Hibiscus</taxon>
    </lineage>
</organism>
<dbReference type="SUPFAM" id="SSF52540">
    <property type="entry name" value="P-loop containing nucleoside triphosphate hydrolases"/>
    <property type="match status" value="1"/>
</dbReference>
<dbReference type="InterPro" id="IPR027417">
    <property type="entry name" value="P-loop_NTPase"/>
</dbReference>
<keyword evidence="4" id="KW-1185">Reference proteome</keyword>
<evidence type="ECO:0000256" key="2">
    <source>
        <dbReference type="ARBA" id="ARBA00022821"/>
    </source>
</evidence>
<dbReference type="PANTHER" id="PTHR33463">
    <property type="entry name" value="NB-ARC DOMAIN-CONTAINING PROTEIN-RELATED"/>
    <property type="match status" value="1"/>
</dbReference>
<proteinExistence type="predicted"/>
<evidence type="ECO:0008006" key="5">
    <source>
        <dbReference type="Google" id="ProtNLM"/>
    </source>
</evidence>
<protein>
    <recommendedName>
        <fullName evidence="5">NB-ARC domain-containing protein</fullName>
    </recommendedName>
</protein>
<keyword evidence="1" id="KW-0547">Nucleotide-binding</keyword>
<dbReference type="InterPro" id="IPR050905">
    <property type="entry name" value="Plant_NBS-LRR"/>
</dbReference>
<accession>A0ABR2TXT4</accession>
<dbReference type="Gene3D" id="1.10.8.430">
    <property type="entry name" value="Helical domain of apoptotic protease-activating factors"/>
    <property type="match status" value="1"/>
</dbReference>
<evidence type="ECO:0000313" key="3">
    <source>
        <dbReference type="EMBL" id="KAK9042282.1"/>
    </source>
</evidence>
<evidence type="ECO:0000313" key="4">
    <source>
        <dbReference type="Proteomes" id="UP001396334"/>
    </source>
</evidence>
<dbReference type="EMBL" id="JBBPBN010000004">
    <property type="protein sequence ID" value="KAK9042282.1"/>
    <property type="molecule type" value="Genomic_DNA"/>
</dbReference>
<dbReference type="Proteomes" id="UP001396334">
    <property type="component" value="Unassembled WGS sequence"/>
</dbReference>
<evidence type="ECO:0000256" key="1">
    <source>
        <dbReference type="ARBA" id="ARBA00022741"/>
    </source>
</evidence>
<dbReference type="PANTHER" id="PTHR33463:SF203">
    <property type="entry name" value="AAA+ ATPASE DOMAIN-CONTAINING PROTEIN"/>
    <property type="match status" value="1"/>
</dbReference>
<sequence length="222" mass="24894">MHLSRRRKGGRGNKTSLLILDEFRIGEEEGFEDFSHASAFGEEEVAQKSSTAGCKLLLTSRSSQVLDLMDVERSFRVEILSQEESTIPFAKIVDDIVGKSNDYERISNELVEKCAGLPVAISAIANALKRRDLSSWKDALRRLRKAGPNKKEMQQTVSSIIELSYNLLETEAINDENHMKELLKKRNLKGCTAISLPHSNITELFGVDCSNLELLMLLNKDP</sequence>
<gene>
    <name evidence="3" type="ORF">V6N11_017359</name>
</gene>
<name>A0ABR2TXT4_9ROSI</name>
<dbReference type="InterPro" id="IPR042197">
    <property type="entry name" value="Apaf_helical"/>
</dbReference>